<dbReference type="InterPro" id="IPR050248">
    <property type="entry name" value="Polysacc_deacetylase_ArnD"/>
</dbReference>
<gene>
    <name evidence="5" type="ORF">ACFQRF_23135</name>
</gene>
<dbReference type="GO" id="GO:0016787">
    <property type="term" value="F:hydrolase activity"/>
    <property type="evidence" value="ECO:0007669"/>
    <property type="project" value="UniProtKB-KW"/>
</dbReference>
<dbReference type="PANTHER" id="PTHR10587:SF133">
    <property type="entry name" value="CHITIN DEACETYLASE 1-RELATED"/>
    <property type="match status" value="1"/>
</dbReference>
<sequence>MASRRPDASGFAAPGLPLAGRLLAAVAAVVLLAAGCAAGGDRAEHAGSEQEDPRPRPEGEPDQLTVVDPALVQDLGEQRTTENDPVRVEVSYPTVPNADPFTERLAEIAEQEVEDFAAANPGAKGISISGALTAAADDVVGVRFTQEEKDSEGPRAGYATYWYDALSGRTAFSTELLAGQAELAELNTTVREALKGDDDVAPASLQPILRVYDSMGFNPAGDLVVEFDAGQVAPVKSGRIVAVVPREQADPLLSDFGRRAQAAATVVETGFALAAPPAPDDIPAPEAVPGVIPASDDSVDCSKPESKCLALTFDDGPGARTAELLDVLRENDVRATFFLTGGPIREYGPMVRREYAEGHELANHTVHHPDLAAASAQQIASELGAVNALIRRETGFRPVLMRPPYGSTSEGVRTVSGEHGLAEILWSVDTNDWKDRKAQIVADRAVKHAEPGAIILMHDIHSTTIDAVPDIIRRLREKGYTLVTVSQLLGATEPGQSYRHAHPEEEAAAEARGGATPSPDPSAAAGN</sequence>
<dbReference type="PROSITE" id="PS51677">
    <property type="entry name" value="NODB"/>
    <property type="match status" value="1"/>
</dbReference>
<evidence type="ECO:0000313" key="5">
    <source>
        <dbReference type="EMBL" id="MFC7330629.1"/>
    </source>
</evidence>
<keyword evidence="2 5" id="KW-0378">Hydrolase</keyword>
<evidence type="ECO:0000313" key="6">
    <source>
        <dbReference type="Proteomes" id="UP001596540"/>
    </source>
</evidence>
<organism evidence="5 6">
    <name type="scientific">Marinactinospora rubrisoli</name>
    <dbReference type="NCBI Taxonomy" id="2715399"/>
    <lineage>
        <taxon>Bacteria</taxon>
        <taxon>Bacillati</taxon>
        <taxon>Actinomycetota</taxon>
        <taxon>Actinomycetes</taxon>
        <taxon>Streptosporangiales</taxon>
        <taxon>Nocardiopsidaceae</taxon>
        <taxon>Marinactinospora</taxon>
    </lineage>
</organism>
<dbReference type="Pfam" id="PF01522">
    <property type="entry name" value="Polysacc_deac_1"/>
    <property type="match status" value="1"/>
</dbReference>
<feature type="region of interest" description="Disordered" evidence="3">
    <location>
        <begin position="494"/>
        <end position="527"/>
    </location>
</feature>
<dbReference type="SUPFAM" id="SSF88713">
    <property type="entry name" value="Glycoside hydrolase/deacetylase"/>
    <property type="match status" value="1"/>
</dbReference>
<evidence type="ECO:0000256" key="2">
    <source>
        <dbReference type="ARBA" id="ARBA00022801"/>
    </source>
</evidence>
<keyword evidence="1" id="KW-0479">Metal-binding</keyword>
<dbReference type="Proteomes" id="UP001596540">
    <property type="component" value="Unassembled WGS sequence"/>
</dbReference>
<accession>A0ABW2KKV3</accession>
<dbReference type="Gene3D" id="3.20.20.370">
    <property type="entry name" value="Glycoside hydrolase/deacetylase"/>
    <property type="match status" value="1"/>
</dbReference>
<dbReference type="CDD" id="cd10917">
    <property type="entry name" value="CE4_NodB_like_6s_7s"/>
    <property type="match status" value="1"/>
</dbReference>
<dbReference type="PANTHER" id="PTHR10587">
    <property type="entry name" value="GLYCOSYL TRANSFERASE-RELATED"/>
    <property type="match status" value="1"/>
</dbReference>
<dbReference type="RefSeq" id="WP_379873276.1">
    <property type="nucleotide sequence ID" value="NZ_JBHTBH010000013.1"/>
</dbReference>
<feature type="region of interest" description="Disordered" evidence="3">
    <location>
        <begin position="40"/>
        <end position="86"/>
    </location>
</feature>
<keyword evidence="6" id="KW-1185">Reference proteome</keyword>
<dbReference type="EC" id="3.-.-.-" evidence="5"/>
<comment type="caution">
    <text evidence="5">The sequence shown here is derived from an EMBL/GenBank/DDBJ whole genome shotgun (WGS) entry which is preliminary data.</text>
</comment>
<evidence type="ECO:0000256" key="3">
    <source>
        <dbReference type="SAM" id="MobiDB-lite"/>
    </source>
</evidence>
<dbReference type="InterPro" id="IPR011330">
    <property type="entry name" value="Glyco_hydro/deAcase_b/a-brl"/>
</dbReference>
<evidence type="ECO:0000259" key="4">
    <source>
        <dbReference type="PROSITE" id="PS51677"/>
    </source>
</evidence>
<reference evidence="6" key="1">
    <citation type="journal article" date="2019" name="Int. J. Syst. Evol. Microbiol.">
        <title>The Global Catalogue of Microorganisms (GCM) 10K type strain sequencing project: providing services to taxonomists for standard genome sequencing and annotation.</title>
        <authorList>
            <consortium name="The Broad Institute Genomics Platform"/>
            <consortium name="The Broad Institute Genome Sequencing Center for Infectious Disease"/>
            <person name="Wu L."/>
            <person name="Ma J."/>
        </authorList>
    </citation>
    <scope>NUCLEOTIDE SEQUENCE [LARGE SCALE GENOMIC DNA]</scope>
    <source>
        <strain evidence="6">CGMCC 4.7382</strain>
    </source>
</reference>
<name>A0ABW2KKV3_9ACTN</name>
<proteinExistence type="predicted"/>
<feature type="compositionally biased region" description="Basic and acidic residues" evidence="3">
    <location>
        <begin position="76"/>
        <end position="86"/>
    </location>
</feature>
<feature type="domain" description="NodB homology" evidence="4">
    <location>
        <begin position="307"/>
        <end position="483"/>
    </location>
</feature>
<dbReference type="InterPro" id="IPR002509">
    <property type="entry name" value="NODB_dom"/>
</dbReference>
<dbReference type="EMBL" id="JBHTBH010000013">
    <property type="protein sequence ID" value="MFC7330629.1"/>
    <property type="molecule type" value="Genomic_DNA"/>
</dbReference>
<evidence type="ECO:0000256" key="1">
    <source>
        <dbReference type="ARBA" id="ARBA00022723"/>
    </source>
</evidence>
<feature type="compositionally biased region" description="Basic and acidic residues" evidence="3">
    <location>
        <begin position="41"/>
        <end position="59"/>
    </location>
</feature>
<protein>
    <submittedName>
        <fullName evidence="5">Polysaccharide deacetylase family protein</fullName>
        <ecNumber evidence="5">3.-.-.-</ecNumber>
    </submittedName>
</protein>